<feature type="non-terminal residue" evidence="1">
    <location>
        <position position="1"/>
    </location>
</feature>
<gene>
    <name evidence="1" type="ORF">AFUS01_LOCUS6113</name>
</gene>
<dbReference type="AlphaFoldDB" id="A0A8J2NVX6"/>
<dbReference type="OrthoDB" id="635774at2759"/>
<evidence type="ECO:0000313" key="2">
    <source>
        <dbReference type="Proteomes" id="UP000708208"/>
    </source>
</evidence>
<dbReference type="EMBL" id="CAJVCH010039816">
    <property type="protein sequence ID" value="CAG7716614.1"/>
    <property type="molecule type" value="Genomic_DNA"/>
</dbReference>
<accession>A0A8J2NVX6</accession>
<comment type="caution">
    <text evidence="1">The sequence shown here is derived from an EMBL/GenBank/DDBJ whole genome shotgun (WGS) entry which is preliminary data.</text>
</comment>
<sequence>EIYKIMLQCWAHAPQDRPTFGALRAFFTGKWPQEMKAMQEYEEEEAEKL</sequence>
<protein>
    <submittedName>
        <fullName evidence="1">Uncharacterized protein</fullName>
    </submittedName>
</protein>
<organism evidence="1 2">
    <name type="scientific">Allacma fusca</name>
    <dbReference type="NCBI Taxonomy" id="39272"/>
    <lineage>
        <taxon>Eukaryota</taxon>
        <taxon>Metazoa</taxon>
        <taxon>Ecdysozoa</taxon>
        <taxon>Arthropoda</taxon>
        <taxon>Hexapoda</taxon>
        <taxon>Collembola</taxon>
        <taxon>Symphypleona</taxon>
        <taxon>Sminthuridae</taxon>
        <taxon>Allacma</taxon>
    </lineage>
</organism>
<name>A0A8J2NVX6_9HEXA</name>
<evidence type="ECO:0000313" key="1">
    <source>
        <dbReference type="EMBL" id="CAG7716614.1"/>
    </source>
</evidence>
<feature type="non-terminal residue" evidence="1">
    <location>
        <position position="49"/>
    </location>
</feature>
<proteinExistence type="predicted"/>
<reference evidence="1" key="1">
    <citation type="submission" date="2021-06" db="EMBL/GenBank/DDBJ databases">
        <authorList>
            <person name="Hodson N. C."/>
            <person name="Mongue J. A."/>
            <person name="Jaron S. K."/>
        </authorList>
    </citation>
    <scope>NUCLEOTIDE SEQUENCE</scope>
</reference>
<keyword evidence="2" id="KW-1185">Reference proteome</keyword>
<dbReference type="Proteomes" id="UP000708208">
    <property type="component" value="Unassembled WGS sequence"/>
</dbReference>